<evidence type="ECO:0000256" key="1">
    <source>
        <dbReference type="ARBA" id="ARBA00004651"/>
    </source>
</evidence>
<organism evidence="10">
    <name type="scientific">hydrothermal vent metagenome</name>
    <dbReference type="NCBI Taxonomy" id="652676"/>
    <lineage>
        <taxon>unclassified sequences</taxon>
        <taxon>metagenomes</taxon>
        <taxon>ecological metagenomes</taxon>
    </lineage>
</organism>
<feature type="transmembrane region" description="Helical" evidence="8">
    <location>
        <begin position="168"/>
        <end position="184"/>
    </location>
</feature>
<name>A0A3B0UMZ2_9ZZZZ</name>
<feature type="transmembrane region" description="Helical" evidence="8">
    <location>
        <begin position="73"/>
        <end position="90"/>
    </location>
</feature>
<keyword evidence="5 8" id="KW-0812">Transmembrane</keyword>
<dbReference type="GO" id="GO:0016763">
    <property type="term" value="F:pentosyltransferase activity"/>
    <property type="evidence" value="ECO:0007669"/>
    <property type="project" value="TreeGrafter"/>
</dbReference>
<comment type="subcellular location">
    <subcellularLocation>
        <location evidence="1">Cell membrane</location>
        <topology evidence="1">Multi-pass membrane protein</topology>
    </subcellularLocation>
</comment>
<feature type="transmembrane region" description="Helical" evidence="8">
    <location>
        <begin position="137"/>
        <end position="156"/>
    </location>
</feature>
<proteinExistence type="predicted"/>
<gene>
    <name evidence="10" type="ORF">MNBD_CHLOROFLEXI01-5078</name>
</gene>
<feature type="transmembrane region" description="Helical" evidence="8">
    <location>
        <begin position="190"/>
        <end position="219"/>
    </location>
</feature>
<keyword evidence="2" id="KW-1003">Cell membrane</keyword>
<keyword evidence="6 8" id="KW-1133">Transmembrane helix</keyword>
<feature type="transmembrane region" description="Helical" evidence="8">
    <location>
        <begin position="15"/>
        <end position="33"/>
    </location>
</feature>
<keyword evidence="4" id="KW-0808">Transferase</keyword>
<dbReference type="EMBL" id="UOEU01000328">
    <property type="protein sequence ID" value="VAW32168.1"/>
    <property type="molecule type" value="Genomic_DNA"/>
</dbReference>
<dbReference type="Pfam" id="PF13231">
    <property type="entry name" value="PMT_2"/>
    <property type="match status" value="1"/>
</dbReference>
<reference evidence="10" key="1">
    <citation type="submission" date="2018-06" db="EMBL/GenBank/DDBJ databases">
        <authorList>
            <person name="Zhirakovskaya E."/>
        </authorList>
    </citation>
    <scope>NUCLEOTIDE SEQUENCE</scope>
</reference>
<evidence type="ECO:0000256" key="8">
    <source>
        <dbReference type="SAM" id="Phobius"/>
    </source>
</evidence>
<evidence type="ECO:0000313" key="10">
    <source>
        <dbReference type="EMBL" id="VAW32168.1"/>
    </source>
</evidence>
<dbReference type="InterPro" id="IPR050297">
    <property type="entry name" value="LipidA_mod_glycosyltrf_83"/>
</dbReference>
<dbReference type="AlphaFoldDB" id="A0A3B0UMZ2"/>
<evidence type="ECO:0000256" key="3">
    <source>
        <dbReference type="ARBA" id="ARBA00022676"/>
    </source>
</evidence>
<dbReference type="InterPro" id="IPR038731">
    <property type="entry name" value="RgtA/B/C-like"/>
</dbReference>
<evidence type="ECO:0000256" key="6">
    <source>
        <dbReference type="ARBA" id="ARBA00022989"/>
    </source>
</evidence>
<feature type="domain" description="Glycosyltransferase RgtA/B/C/D-like" evidence="9">
    <location>
        <begin position="116"/>
        <end position="246"/>
    </location>
</feature>
<feature type="transmembrane region" description="Helical" evidence="8">
    <location>
        <begin position="348"/>
        <end position="368"/>
    </location>
</feature>
<feature type="transmembrane region" description="Helical" evidence="8">
    <location>
        <begin position="325"/>
        <end position="342"/>
    </location>
</feature>
<evidence type="ECO:0000256" key="7">
    <source>
        <dbReference type="ARBA" id="ARBA00023136"/>
    </source>
</evidence>
<dbReference type="GO" id="GO:0008610">
    <property type="term" value="P:lipid biosynthetic process"/>
    <property type="evidence" value="ECO:0007669"/>
    <property type="project" value="UniProtKB-ARBA"/>
</dbReference>
<evidence type="ECO:0000256" key="5">
    <source>
        <dbReference type="ARBA" id="ARBA00022692"/>
    </source>
</evidence>
<feature type="transmembrane region" description="Helical" evidence="8">
    <location>
        <begin position="300"/>
        <end position="318"/>
    </location>
</feature>
<evidence type="ECO:0000259" key="9">
    <source>
        <dbReference type="Pfam" id="PF13231"/>
    </source>
</evidence>
<evidence type="ECO:0000256" key="4">
    <source>
        <dbReference type="ARBA" id="ARBA00022679"/>
    </source>
</evidence>
<feature type="transmembrane region" description="Helical" evidence="8">
    <location>
        <begin position="380"/>
        <end position="399"/>
    </location>
</feature>
<dbReference type="PANTHER" id="PTHR33908:SF11">
    <property type="entry name" value="MEMBRANE PROTEIN"/>
    <property type="match status" value="1"/>
</dbReference>
<keyword evidence="3" id="KW-0328">Glycosyltransferase</keyword>
<evidence type="ECO:0000256" key="2">
    <source>
        <dbReference type="ARBA" id="ARBA00022475"/>
    </source>
</evidence>
<dbReference type="PANTHER" id="PTHR33908">
    <property type="entry name" value="MANNOSYLTRANSFERASE YKCB-RELATED"/>
    <property type="match status" value="1"/>
</dbReference>
<keyword evidence="7 8" id="KW-0472">Membrane</keyword>
<dbReference type="GO" id="GO:0005886">
    <property type="term" value="C:plasma membrane"/>
    <property type="evidence" value="ECO:0007669"/>
    <property type="project" value="UniProtKB-SubCell"/>
</dbReference>
<feature type="transmembrane region" description="Helical" evidence="8">
    <location>
        <begin position="240"/>
        <end position="260"/>
    </location>
</feature>
<accession>A0A3B0UMZ2</accession>
<sequence>MIIFMNRLAHNKRPYLLVLGAMFLYAIILLWGIQQNLPFLPEIDEPFFVTPAIRIASSGSLNPEWFGQPGSTTIYPMALIFHLWYALSQGGSFLHSNPALTAHFVRNFSEYYYWGRLVSIIYAIITIPLLYQVGKRLFSHTTGLISIWLFLFYPLFIFHAQMTRPDSATAFFIMLALWLILRVYDQSRLTLHLLAGLAIGFSIGTKYVLLALAPVYLLVCLIHIWQKRQTAHFKAEISKSMAGLLMIVVGFAISTPYFFLDFNTALENILLEARSEHLGADGLSKGQNFWFYLTDALPKIITWPELILAYVAIAISILRRNVPQLLLISLLFIYFVGISLSPLHWVRWALQVIPIFALFAAEGLRHTALMIKKYLEKFTFIHRYVLVGLVLLVSASPIYETVLHNIKQSNLSTRVLAREWLLENAAPNSKIAQEWYTAFLKDTSFEVVDSWALGQDRVVLDYYDEDFDYLVVSSGMYFRFYADPERSPSQVQFYDSLADEAALVQEFTPSATRGGSVIKIYQLP</sequence>
<feature type="transmembrane region" description="Helical" evidence="8">
    <location>
        <begin position="111"/>
        <end position="131"/>
    </location>
</feature>
<protein>
    <recommendedName>
        <fullName evidence="9">Glycosyltransferase RgtA/B/C/D-like domain-containing protein</fullName>
    </recommendedName>
</protein>